<dbReference type="RefSeq" id="WP_070792746.1">
    <property type="nucleotide sequence ID" value="NZ_MKIR01000023.1"/>
</dbReference>
<dbReference type="Pfam" id="PF05709">
    <property type="entry name" value="Sipho_tail"/>
    <property type="match status" value="1"/>
</dbReference>
<protein>
    <recommendedName>
        <fullName evidence="1">Siphovirus-type tail component RIFT-related domain-containing protein</fullName>
    </recommendedName>
</protein>
<evidence type="ECO:0000313" key="3">
    <source>
        <dbReference type="Proteomes" id="UP000178622"/>
    </source>
</evidence>
<dbReference type="InterPro" id="IPR008841">
    <property type="entry name" value="Siphovirus-type_tail_N"/>
</dbReference>
<keyword evidence="3" id="KW-1185">Reference proteome</keyword>
<gene>
    <name evidence="2" type="ORF">BG261_05335</name>
</gene>
<reference evidence="3" key="1">
    <citation type="submission" date="2016-09" db="EMBL/GenBank/DDBJ databases">
        <title>Draft genome sequence of a novel species of the family Streptococcaceae isolated from flowers.</title>
        <authorList>
            <person name="Chuah L.-O."/>
            <person name="Yap K.-P."/>
            <person name="Thong K.L."/>
            <person name="Liong M.T."/>
            <person name="Ahmad R."/>
            <person name="Rusul G."/>
        </authorList>
    </citation>
    <scope>NUCLEOTIDE SEQUENCE [LARGE SCALE GENOMIC DNA]</scope>
    <source>
        <strain evidence="3">DF1</strain>
    </source>
</reference>
<organism evidence="2 3">
    <name type="scientific">Floricoccus tropicus</name>
    <dbReference type="NCBI Taxonomy" id="1859473"/>
    <lineage>
        <taxon>Bacteria</taxon>
        <taxon>Bacillati</taxon>
        <taxon>Bacillota</taxon>
        <taxon>Bacilli</taxon>
        <taxon>Lactobacillales</taxon>
        <taxon>Streptococcaceae</taxon>
        <taxon>Floricoccus</taxon>
    </lineage>
</organism>
<feature type="domain" description="Siphovirus-type tail component RIFT-related" evidence="1">
    <location>
        <begin position="8"/>
        <end position="123"/>
    </location>
</feature>
<sequence length="281" mass="32173">MVLIKKLNGKTYDLDDADIRTVDLVISSPNMRHNYEHIDGSLGMIDFGSDIESRNINATFRARASQIPVFSLLRDEIFEIFSSEEPFYLIEKRLPGKQWLVKVDSEFSLQQKLIYSTFEIEFIAIRGISESVLTTQQLQLKKISAFDNSWAWGMGLETVDDTELIYTHNAESTATFKVFNAGNVDVHPFEAMLNIAIKNVVGSTARFKLKNITTDSKITINKPVTNTDVWRYEGANVTRNKLAALKDTAKDFIFLKPGWNTFQIYDCKSATIEFDFKFIYR</sequence>
<evidence type="ECO:0000313" key="2">
    <source>
        <dbReference type="EMBL" id="OFI48813.1"/>
    </source>
</evidence>
<evidence type="ECO:0000259" key="1">
    <source>
        <dbReference type="Pfam" id="PF05709"/>
    </source>
</evidence>
<name>A0A1E8GMF0_9LACT</name>
<dbReference type="AlphaFoldDB" id="A0A1E8GMF0"/>
<dbReference type="Gene3D" id="2.40.30.200">
    <property type="match status" value="1"/>
</dbReference>
<dbReference type="EMBL" id="MKIR01000023">
    <property type="protein sequence ID" value="OFI48813.1"/>
    <property type="molecule type" value="Genomic_DNA"/>
</dbReference>
<proteinExistence type="predicted"/>
<dbReference type="Proteomes" id="UP000178622">
    <property type="component" value="Unassembled WGS sequence"/>
</dbReference>
<dbReference type="STRING" id="1859473.BG261_05335"/>
<comment type="caution">
    <text evidence="2">The sequence shown here is derived from an EMBL/GenBank/DDBJ whole genome shotgun (WGS) entry which is preliminary data.</text>
</comment>
<accession>A0A1E8GMF0</accession>
<dbReference type="OrthoDB" id="2194642at2"/>